<gene>
    <name evidence="9" type="ORF">AAA081_02635</name>
</gene>
<accession>A0ABV1J5G0</accession>
<comment type="caution">
    <text evidence="9">The sequence shown here is derived from an EMBL/GenBank/DDBJ whole genome shotgun (WGS) entry which is preliminary data.</text>
</comment>
<organism evidence="9 10">
    <name type="scientific">Aedoeadaptatus acetigenes</name>
    <dbReference type="NCBI Taxonomy" id="2981723"/>
    <lineage>
        <taxon>Bacteria</taxon>
        <taxon>Bacillati</taxon>
        <taxon>Bacillota</taxon>
        <taxon>Tissierellia</taxon>
        <taxon>Tissierellales</taxon>
        <taxon>Peptoniphilaceae</taxon>
        <taxon>Aedoeadaptatus</taxon>
    </lineage>
</organism>
<dbReference type="PANTHER" id="PTHR30572">
    <property type="entry name" value="MEMBRANE COMPONENT OF TRANSPORTER-RELATED"/>
    <property type="match status" value="1"/>
</dbReference>
<feature type="transmembrane region" description="Helical" evidence="7">
    <location>
        <begin position="303"/>
        <end position="322"/>
    </location>
</feature>
<evidence type="ECO:0000256" key="3">
    <source>
        <dbReference type="ARBA" id="ARBA00022692"/>
    </source>
</evidence>
<evidence type="ECO:0000256" key="5">
    <source>
        <dbReference type="ARBA" id="ARBA00023136"/>
    </source>
</evidence>
<evidence type="ECO:0000256" key="4">
    <source>
        <dbReference type="ARBA" id="ARBA00022989"/>
    </source>
</evidence>
<evidence type="ECO:0000256" key="6">
    <source>
        <dbReference type="ARBA" id="ARBA00038076"/>
    </source>
</evidence>
<feature type="transmembrane region" description="Helical" evidence="7">
    <location>
        <begin position="361"/>
        <end position="380"/>
    </location>
</feature>
<dbReference type="Proteomes" id="UP001481872">
    <property type="component" value="Unassembled WGS sequence"/>
</dbReference>
<comment type="similarity">
    <text evidence="6">Belongs to the ABC-4 integral membrane protein family.</text>
</comment>
<keyword evidence="2" id="KW-1003">Cell membrane</keyword>
<dbReference type="InterPro" id="IPR050250">
    <property type="entry name" value="Macrolide_Exporter_MacB"/>
</dbReference>
<name>A0ABV1J5G0_9FIRM</name>
<evidence type="ECO:0000313" key="10">
    <source>
        <dbReference type="Proteomes" id="UP001481872"/>
    </source>
</evidence>
<evidence type="ECO:0000256" key="7">
    <source>
        <dbReference type="SAM" id="Phobius"/>
    </source>
</evidence>
<feature type="transmembrane region" description="Helical" evidence="7">
    <location>
        <begin position="20"/>
        <end position="39"/>
    </location>
</feature>
<feature type="transmembrane region" description="Helical" evidence="7">
    <location>
        <begin position="795"/>
        <end position="813"/>
    </location>
</feature>
<evidence type="ECO:0000259" key="8">
    <source>
        <dbReference type="Pfam" id="PF02687"/>
    </source>
</evidence>
<keyword evidence="5 7" id="KW-0472">Membrane</keyword>
<dbReference type="InterPro" id="IPR003838">
    <property type="entry name" value="ABC3_permease_C"/>
</dbReference>
<feature type="domain" description="ABC3 transporter permease C-terminal" evidence="8">
    <location>
        <begin position="257"/>
        <end position="389"/>
    </location>
</feature>
<reference evidence="9 10" key="1">
    <citation type="submission" date="2024-04" db="EMBL/GenBank/DDBJ databases">
        <title>Human intestinal bacterial collection.</title>
        <authorList>
            <person name="Pauvert C."/>
            <person name="Hitch T.C.A."/>
            <person name="Clavel T."/>
        </authorList>
    </citation>
    <scope>NUCLEOTIDE SEQUENCE [LARGE SCALE GENOMIC DNA]</scope>
    <source>
        <strain evidence="9 10">CLA-SR-H026</strain>
    </source>
</reference>
<dbReference type="EMBL" id="JBBNPS010000004">
    <property type="protein sequence ID" value="MEQ3353200.1"/>
    <property type="molecule type" value="Genomic_DNA"/>
</dbReference>
<comment type="subcellular location">
    <subcellularLocation>
        <location evidence="1">Cell membrane</location>
        <topology evidence="1">Multi-pass membrane protein</topology>
    </subcellularLocation>
</comment>
<keyword evidence="3 7" id="KW-0812">Transmembrane</keyword>
<dbReference type="PANTHER" id="PTHR30572:SF4">
    <property type="entry name" value="ABC TRANSPORTER PERMEASE YTRF"/>
    <property type="match status" value="1"/>
</dbReference>
<feature type="transmembrane region" description="Helical" evidence="7">
    <location>
        <begin position="699"/>
        <end position="720"/>
    </location>
</feature>
<evidence type="ECO:0000256" key="1">
    <source>
        <dbReference type="ARBA" id="ARBA00004651"/>
    </source>
</evidence>
<proteinExistence type="inferred from homology"/>
<evidence type="ECO:0000256" key="2">
    <source>
        <dbReference type="ARBA" id="ARBA00022475"/>
    </source>
</evidence>
<protein>
    <submittedName>
        <fullName evidence="9">ABC transporter permease</fullName>
    </submittedName>
</protein>
<keyword evidence="10" id="KW-1185">Reference proteome</keyword>
<feature type="transmembrane region" description="Helical" evidence="7">
    <location>
        <begin position="252"/>
        <end position="271"/>
    </location>
</feature>
<dbReference type="Pfam" id="PF02687">
    <property type="entry name" value="FtsX"/>
    <property type="match status" value="1"/>
</dbReference>
<keyword evidence="4 7" id="KW-1133">Transmembrane helix</keyword>
<feature type="transmembrane region" description="Helical" evidence="7">
    <location>
        <begin position="432"/>
        <end position="455"/>
    </location>
</feature>
<dbReference type="RefSeq" id="WP_349053588.1">
    <property type="nucleotide sequence ID" value="NZ_JBBNPS010000004.1"/>
</dbReference>
<feature type="transmembrane region" description="Helical" evidence="7">
    <location>
        <begin position="755"/>
        <end position="775"/>
    </location>
</feature>
<sequence>MKIIGELAASVVNAGKKDALAVKTSILLAVILLGTILFITTSLRKAEVDFAVADQGDYHASIAEVDASFYDDLKKNPAIEKIAFDRIVKTDRNAVIYEREDCFSQLKSFEPVEGRRPEKDDELLVPDSFLKSNRDLHLNSTFEAEGKTYRIVGVYENPELSFDEYYLIGRVSDVSKDALYDGSSVVEAYIWYKNPRDTYTLTREILQKRSIDPKVAESQGRLGYNIPLLNYKLIYPNGIIPPKNVLSRALEMYIPMSLLVLLFAFIIYGAFNVWNSRDQREIALLKSVGMTEKQVKEMIRRRAFLLARGPILLGTALSYGVANGLLYLMWRNNAKSIHAVADILRERIKAPDFQAVSLSPFAVLAILILSAATVYLSAMVPAKRCGKLNIIEGLNGLSEKDGRLGPSKVKGKIERTLAKDYYVSYKRTYRTILLSTALSAVILTVVMVSGAYSGLTEAYDKFRSPYSFSSVIYTPGSMDPQMTEDLKALKGADEWHFYRKQDFKCFVGDNGAFFSAPMKKALKDGKKSKELYARMYGLTDEDYEKLLEANGYDSDTSYLLLNKTAADDGSPYAFRKYIPVTDGSGAVKLRYAAEGKVMAIGIGGVIDEMPFAIEPMTAREVSLFTRHSTMEAFFQKEGHDPADPVNYYNIKMRADKNVDKVSEDFERVIASYIPKTDHSTLTQAMSRALDNEAERNVRVLNGGIQGILILIALTNAYNSFIGNLRARKREFQLLMTAGMTERQMKSMVYREGGMLFLRLLALYGILLPVVILGRSARSKFTIAFAAKHLFFTTNYLPIALVFVVMGIGISLSIRKGLEQVFVE</sequence>
<evidence type="ECO:0000313" key="9">
    <source>
        <dbReference type="EMBL" id="MEQ3353200.1"/>
    </source>
</evidence>